<keyword evidence="4" id="KW-0602">Photosynthesis</keyword>
<evidence type="ECO:0000256" key="3">
    <source>
        <dbReference type="ARBA" id="ARBA00022528"/>
    </source>
</evidence>
<dbReference type="GO" id="GO:0015979">
    <property type="term" value="P:photosynthesis"/>
    <property type="evidence" value="ECO:0007669"/>
    <property type="project" value="UniProtKB-KW"/>
</dbReference>
<evidence type="ECO:0000256" key="1">
    <source>
        <dbReference type="ARBA" id="ARBA00004622"/>
    </source>
</evidence>
<dbReference type="Proteomes" id="UP000504603">
    <property type="component" value="Unplaced"/>
</dbReference>
<dbReference type="AlphaFoldDB" id="A0A6J1D574"/>
<dbReference type="GO" id="GO:0009535">
    <property type="term" value="C:chloroplast thylakoid membrane"/>
    <property type="evidence" value="ECO:0007669"/>
    <property type="project" value="UniProtKB-SubCell"/>
</dbReference>
<dbReference type="PANTHER" id="PTHR36327">
    <property type="entry name" value="UNNAMED PRODUCT"/>
    <property type="match status" value="1"/>
</dbReference>
<evidence type="ECO:0000256" key="4">
    <source>
        <dbReference type="ARBA" id="ARBA00022531"/>
    </source>
</evidence>
<evidence type="ECO:0000256" key="5">
    <source>
        <dbReference type="ARBA" id="ARBA00022640"/>
    </source>
</evidence>
<dbReference type="GO" id="GO:0009522">
    <property type="term" value="C:photosystem I"/>
    <property type="evidence" value="ECO:0007669"/>
    <property type="project" value="UniProtKB-KW"/>
</dbReference>
<evidence type="ECO:0000256" key="7">
    <source>
        <dbReference type="ARBA" id="ARBA00023078"/>
    </source>
</evidence>
<keyword evidence="6" id="KW-0603">Photosystem I</keyword>
<comment type="subcellular location">
    <subcellularLocation>
        <location evidence="1">Plastid</location>
        <location evidence="1">Chloroplast thylakoid membrane</location>
        <topology evidence="1">Peripheral membrane protein</topology>
        <orientation evidence="1">Lumenal side</orientation>
    </subcellularLocation>
</comment>
<dbReference type="GeneID" id="111017388"/>
<keyword evidence="7" id="KW-0793">Thylakoid</keyword>
<dbReference type="KEGG" id="mcha:111017388"/>
<evidence type="ECO:0000313" key="10">
    <source>
        <dbReference type="RefSeq" id="XP_022148828.1"/>
    </source>
</evidence>
<accession>A0A6J1D574</accession>
<dbReference type="OrthoDB" id="544623at2759"/>
<evidence type="ECO:0000256" key="2">
    <source>
        <dbReference type="ARBA" id="ARBA00010661"/>
    </source>
</evidence>
<comment type="similarity">
    <text evidence="2">Belongs to the psaN family.</text>
</comment>
<evidence type="ECO:0000313" key="9">
    <source>
        <dbReference type="Proteomes" id="UP000504603"/>
    </source>
</evidence>
<organism evidence="9 10">
    <name type="scientific">Momordica charantia</name>
    <name type="common">Bitter gourd</name>
    <name type="synonym">Balsam pear</name>
    <dbReference type="NCBI Taxonomy" id="3673"/>
    <lineage>
        <taxon>Eukaryota</taxon>
        <taxon>Viridiplantae</taxon>
        <taxon>Streptophyta</taxon>
        <taxon>Embryophyta</taxon>
        <taxon>Tracheophyta</taxon>
        <taxon>Spermatophyta</taxon>
        <taxon>Magnoliopsida</taxon>
        <taxon>eudicotyledons</taxon>
        <taxon>Gunneridae</taxon>
        <taxon>Pentapetalae</taxon>
        <taxon>rosids</taxon>
        <taxon>fabids</taxon>
        <taxon>Cucurbitales</taxon>
        <taxon>Cucurbitaceae</taxon>
        <taxon>Momordiceae</taxon>
        <taxon>Momordica</taxon>
    </lineage>
</organism>
<dbReference type="RefSeq" id="XP_022148828.1">
    <property type="nucleotide sequence ID" value="XM_022293136.1"/>
</dbReference>
<sequence length="123" mass="13964">MSSIGQSILMALAVTVNKFASSNVQSVHRNQSAAAAASDIGRRGLLFSAVAAAVAPVDSRTELLKRYLKKSEQNKEKNDKERLDSYYKRNYKDYFEFVEGSVRNKSELSETEKDIIEWLRRNK</sequence>
<keyword evidence="3" id="KW-0150">Chloroplast</keyword>
<name>A0A6J1D574_MOMCH</name>
<keyword evidence="8" id="KW-0472">Membrane</keyword>
<dbReference type="Pfam" id="PF05479">
    <property type="entry name" value="PsaN"/>
    <property type="match status" value="1"/>
</dbReference>
<dbReference type="PANTHER" id="PTHR36327:SF1">
    <property type="entry name" value="OS03G0731100 PROTEIN"/>
    <property type="match status" value="1"/>
</dbReference>
<dbReference type="InterPro" id="IPR008796">
    <property type="entry name" value="PSAN"/>
</dbReference>
<evidence type="ECO:0000256" key="8">
    <source>
        <dbReference type="ARBA" id="ARBA00023136"/>
    </source>
</evidence>
<reference evidence="10" key="1">
    <citation type="submission" date="2025-08" db="UniProtKB">
        <authorList>
            <consortium name="RefSeq"/>
        </authorList>
    </citation>
    <scope>IDENTIFICATION</scope>
    <source>
        <strain evidence="10">OHB3-1</strain>
    </source>
</reference>
<keyword evidence="5" id="KW-0934">Plastid</keyword>
<protein>
    <submittedName>
        <fullName evidence="10">Uncharacterized protein LOC111017388 isoform X1</fullName>
    </submittedName>
</protein>
<keyword evidence="9" id="KW-1185">Reference proteome</keyword>
<gene>
    <name evidence="10" type="primary">LOC111017388</name>
</gene>
<proteinExistence type="inferred from homology"/>
<evidence type="ECO:0000256" key="6">
    <source>
        <dbReference type="ARBA" id="ARBA00022836"/>
    </source>
</evidence>